<organism evidence="1 2">
    <name type="scientific">Natronoglomus mannanivorans</name>
    <dbReference type="NCBI Taxonomy" id="2979990"/>
    <lineage>
        <taxon>Archaea</taxon>
        <taxon>Methanobacteriati</taxon>
        <taxon>Methanobacteriota</taxon>
        <taxon>Stenosarchaea group</taxon>
        <taxon>Halobacteria</taxon>
        <taxon>Halobacteriales</taxon>
        <taxon>Natrialbaceae</taxon>
        <taxon>Natronoglomus</taxon>
    </lineage>
</organism>
<sequence length="313" mass="35460">MTENPSPESESESEVPEFAWDLSREVPREFRDAAWRLLGQTRKRDVFLTVRELAESGPMQAAEIGRQAAEKPHFDSGAQPDLSDNGDLEALCKLLIGFPVPKLTRPEHWYFVPFQPMCEYLVNPFHSPTSPKVQAAIEYLRLNNPEMLADTNVTSEDESEAGNNDAVPIDMSATEAHTYIRLAEHLECVAPKVKFSEFRPDDFGGEVGKGFVIEGTLVTEEMNLKEDSTVDELKNTLGEVFTEYVDHVAHRKSIFQIGLYQGKHDDCIRKEVRKKAISDKAGFVDIDPDFEYGHLTFRWKTEPILIPSRRSSI</sequence>
<gene>
    <name evidence="1" type="ORF">OB960_22685</name>
</gene>
<proteinExistence type="predicted"/>
<dbReference type="AlphaFoldDB" id="A0AAP3E3W9"/>
<evidence type="ECO:0000313" key="2">
    <source>
        <dbReference type="Proteomes" id="UP001321018"/>
    </source>
</evidence>
<dbReference type="Proteomes" id="UP001321018">
    <property type="component" value="Unassembled WGS sequence"/>
</dbReference>
<reference evidence="1" key="1">
    <citation type="submission" date="2022-09" db="EMBL/GenBank/DDBJ databases">
        <title>Enrichment on poylsaccharides allowed isolation of novel metabolic and taxonomic groups of Haloarchaea.</title>
        <authorList>
            <person name="Sorokin D.Y."/>
            <person name="Elcheninov A.G."/>
            <person name="Khizhniak T.V."/>
            <person name="Kolganova T.V."/>
            <person name="Kublanov I.V."/>
        </authorList>
    </citation>
    <scope>NUCLEOTIDE SEQUENCE</scope>
    <source>
        <strain evidence="1">AArc-xg1-1</strain>
    </source>
</reference>
<dbReference type="EMBL" id="JAOPKA010000023">
    <property type="protein sequence ID" value="MCU4744188.1"/>
    <property type="molecule type" value="Genomic_DNA"/>
</dbReference>
<comment type="caution">
    <text evidence="1">The sequence shown here is derived from an EMBL/GenBank/DDBJ whole genome shotgun (WGS) entry which is preliminary data.</text>
</comment>
<accession>A0AAP3E3W9</accession>
<evidence type="ECO:0000313" key="1">
    <source>
        <dbReference type="EMBL" id="MCU4744188.1"/>
    </source>
</evidence>
<protein>
    <submittedName>
        <fullName evidence="1">Uncharacterized protein</fullName>
    </submittedName>
</protein>
<dbReference type="RefSeq" id="WP_338005993.1">
    <property type="nucleotide sequence ID" value="NZ_JAOPKA010000023.1"/>
</dbReference>
<name>A0AAP3E3W9_9EURY</name>